<protein>
    <submittedName>
        <fullName evidence="3">Formylglycine-generating enzyme, required for sulfatase activity, contains SUMF1/FGE domain</fullName>
    </submittedName>
</protein>
<feature type="signal peptide" evidence="1">
    <location>
        <begin position="1"/>
        <end position="23"/>
    </location>
</feature>
<feature type="chain" id="PRO_5011439319" evidence="1">
    <location>
        <begin position="24"/>
        <end position="324"/>
    </location>
</feature>
<dbReference type="InterPro" id="IPR042095">
    <property type="entry name" value="SUMF_sf"/>
</dbReference>
<gene>
    <name evidence="3" type="ORF">SAMN05444370_12134</name>
</gene>
<proteinExistence type="predicted"/>
<dbReference type="InterPro" id="IPR051043">
    <property type="entry name" value="Sulfatase_Mod_Factor_Kinase"/>
</dbReference>
<name>A0A1H4FF41_9RHOB</name>
<sequence>MAGRKLTLRIALAASLAAGAALADVCAPPPPLPDPAAPTRGMARLDGGTFLMGSDDHYAEEGPQREATVGAFWIDRTEVTNAQFAAFVAASGYVTVAERGLDPAEHSHLPESLTRPGSMVFAPPRTAAGLEDPTRWWRYVGGANWREPIGPGSAIAGFEDHPVVHIAWEDALAYAQWLGRDLPTEAEWEFAARGGLEGADYTWGEAYNPVEGWKANTWQGRFPAENRVSDGFLTTAPAGCFAPNGYGLHDMAGNVWEYVRDAWSPRPASLAAPDEARVTVKGGSWLCAPNYCARYRPAARQPQELSLGSNHIGFRTVLRPATPD</sequence>
<reference evidence="3 4" key="1">
    <citation type="submission" date="2016-10" db="EMBL/GenBank/DDBJ databases">
        <authorList>
            <person name="de Groot N.N."/>
        </authorList>
    </citation>
    <scope>NUCLEOTIDE SEQUENCE [LARGE SCALE GENOMIC DNA]</scope>
    <source>
        <strain evidence="3 4">DSM 15345</strain>
    </source>
</reference>
<keyword evidence="4" id="KW-1185">Reference proteome</keyword>
<evidence type="ECO:0000313" key="4">
    <source>
        <dbReference type="Proteomes" id="UP000198703"/>
    </source>
</evidence>
<dbReference type="Gene3D" id="3.90.1580.10">
    <property type="entry name" value="paralog of FGE (formylglycine-generating enzyme)"/>
    <property type="match status" value="1"/>
</dbReference>
<dbReference type="Pfam" id="PF03781">
    <property type="entry name" value="FGE-sulfatase"/>
    <property type="match status" value="1"/>
</dbReference>
<accession>A0A1H4FF41</accession>
<evidence type="ECO:0000256" key="1">
    <source>
        <dbReference type="SAM" id="SignalP"/>
    </source>
</evidence>
<dbReference type="GO" id="GO:0120147">
    <property type="term" value="F:formylglycine-generating oxidase activity"/>
    <property type="evidence" value="ECO:0007669"/>
    <property type="project" value="TreeGrafter"/>
</dbReference>
<dbReference type="AlphaFoldDB" id="A0A1H4FF41"/>
<keyword evidence="1" id="KW-0732">Signal</keyword>
<evidence type="ECO:0000313" key="3">
    <source>
        <dbReference type="EMBL" id="SEA95647.1"/>
    </source>
</evidence>
<dbReference type="PANTHER" id="PTHR23150:SF19">
    <property type="entry name" value="FORMYLGLYCINE-GENERATING ENZYME"/>
    <property type="match status" value="1"/>
</dbReference>
<evidence type="ECO:0000259" key="2">
    <source>
        <dbReference type="Pfam" id="PF03781"/>
    </source>
</evidence>
<dbReference type="EMBL" id="FNQM01000021">
    <property type="protein sequence ID" value="SEA95647.1"/>
    <property type="molecule type" value="Genomic_DNA"/>
</dbReference>
<organism evidence="3 4">
    <name type="scientific">Rubrimonas cliftonensis</name>
    <dbReference type="NCBI Taxonomy" id="89524"/>
    <lineage>
        <taxon>Bacteria</taxon>
        <taxon>Pseudomonadati</taxon>
        <taxon>Pseudomonadota</taxon>
        <taxon>Alphaproteobacteria</taxon>
        <taxon>Rhodobacterales</taxon>
        <taxon>Paracoccaceae</taxon>
        <taxon>Rubrimonas</taxon>
    </lineage>
</organism>
<dbReference type="Proteomes" id="UP000198703">
    <property type="component" value="Unassembled WGS sequence"/>
</dbReference>
<dbReference type="PANTHER" id="PTHR23150">
    <property type="entry name" value="SULFATASE MODIFYING FACTOR 1, 2"/>
    <property type="match status" value="1"/>
</dbReference>
<dbReference type="InterPro" id="IPR005532">
    <property type="entry name" value="SUMF_dom"/>
</dbReference>
<dbReference type="SUPFAM" id="SSF56436">
    <property type="entry name" value="C-type lectin-like"/>
    <property type="match status" value="1"/>
</dbReference>
<dbReference type="STRING" id="89524.SAMN05444370_12134"/>
<feature type="domain" description="Sulfatase-modifying factor enzyme-like" evidence="2">
    <location>
        <begin position="40"/>
        <end position="317"/>
    </location>
</feature>
<dbReference type="InterPro" id="IPR016187">
    <property type="entry name" value="CTDL_fold"/>
</dbReference>
<dbReference type="RefSeq" id="WP_093255921.1">
    <property type="nucleotide sequence ID" value="NZ_FNQM01000021.1"/>
</dbReference>
<dbReference type="OrthoDB" id="9768004at2"/>